<protein>
    <submittedName>
        <fullName evidence="5">DUF1740-domain-containing protein</fullName>
    </submittedName>
</protein>
<evidence type="ECO:0000256" key="4">
    <source>
        <dbReference type="SAM" id="MobiDB-lite"/>
    </source>
</evidence>
<dbReference type="Pfam" id="PF08424">
    <property type="entry name" value="NRDE-2"/>
    <property type="match status" value="1"/>
</dbReference>
<feature type="region of interest" description="Disordered" evidence="4">
    <location>
        <begin position="172"/>
        <end position="229"/>
    </location>
</feature>
<feature type="compositionally biased region" description="Polar residues" evidence="4">
    <location>
        <begin position="216"/>
        <end position="228"/>
    </location>
</feature>
<feature type="region of interest" description="Disordered" evidence="4">
    <location>
        <begin position="945"/>
        <end position="965"/>
    </location>
</feature>
<sequence length="1031" mass="117113">MASNIPKFTSFRPKPKAPTKIPTPAEPSKAPKAENSSRKSEKLPKSSNEKVAGLTSDKRTQVPEKEKQNSYIVDRKGDISILTYGSLNRYSIPAYRRYGYGYILGVPSSMRIDRDHSTDQELVLTPVTNRRRERLLTSKHVGREDARSLRFVRSSGDSQTAQDLDYITFSSSRKRKRDADTESHNVDYRSIERKSESVEPSDPDTKYESGTELDDTNSTVTEKNSLLTRKTRDHPHDLEAWLDLVDHQEELMILGRSSFELNVSDKRHLADVKISIYEQALRKIGSDLDSQIKLHVGLMTEASLSWDDAKLSSKWTEVLAKFSSSLELWTRYLDFVETSFITFKYENCRAIFQRCLKALQSVDAVLPEAYLYVMVRLTSMIQQAGYQELALAIWQALLEFNLLSPTEGVGGRAGGASLGLFEEFWDSEVARIGEPDAKGWRAFSADEDIPPVTGPQAVAPADHSDQAFDFFHKRELEHIADLRYPGRMTDEVGEDDPFHLILFSDIEEFLNVLPQDTHGLLILEAFLCFCRLPPLPRIGLHQQSWWMDPFLRHENTNTRARSEQLTSFTQSLVKFQDCPVHHFQVTIEILFDHAFSESSGPIEIAFVRRVLKLLVADSTSDEVIGEYLLALELRYFPTEAFKTAKQLLKARPTSLRIYNAYGLVESRRGNSSKADHVFGAALSMQKGATPLSTPGSLQLFNSWVWEALRRGDQTEALWRLISPRGEVAKRQEGDSENPDTTTLLRGRSILTNANERALLSQDYFSATLCTSLLAFLSYLSSGQKPESGLQIHEKLSVWFSKHTLSQSPMAELHAQSIAQFLTYHATNAPIVKPSLLRTILEPLITRFSSNTILLSLYAANEARFSVDDRVRGIMNQKVLHSEKGSSIVGWFFAIYFEMSRGEIAGSTSHSVRALFKKAEDDIGAHSPALWRRHVLFELDELRKEREKRPSNKPRKDGKKSKGNSLLEDSVKRVKDTFFQGLTNLPWCKEYMMLAFTHLRKEVLTREEMMKVYNVMLEKELRIYVDLNAGAS</sequence>
<feature type="compositionally biased region" description="Low complexity" evidence="4">
    <location>
        <begin position="18"/>
        <end position="27"/>
    </location>
</feature>
<dbReference type="OrthoDB" id="297219at2759"/>
<dbReference type="SUPFAM" id="SSF48452">
    <property type="entry name" value="TPR-like"/>
    <property type="match status" value="1"/>
</dbReference>
<dbReference type="GO" id="GO:1902369">
    <property type="term" value="P:negative regulation of RNA catabolic process"/>
    <property type="evidence" value="ECO:0007669"/>
    <property type="project" value="TreeGrafter"/>
</dbReference>
<dbReference type="PANTHER" id="PTHR13471:SF0">
    <property type="entry name" value="NUCLEAR EXOSOME REGULATOR NRDE2"/>
    <property type="match status" value="1"/>
</dbReference>
<feature type="compositionally biased region" description="Basic residues" evidence="4">
    <location>
        <begin position="950"/>
        <end position="961"/>
    </location>
</feature>
<dbReference type="AlphaFoldDB" id="A0A6A6WUX9"/>
<reference evidence="5" key="1">
    <citation type="journal article" date="2020" name="Stud. Mycol.">
        <title>101 Dothideomycetes genomes: a test case for predicting lifestyles and emergence of pathogens.</title>
        <authorList>
            <person name="Haridas S."/>
            <person name="Albert R."/>
            <person name="Binder M."/>
            <person name="Bloem J."/>
            <person name="Labutti K."/>
            <person name="Salamov A."/>
            <person name="Andreopoulos B."/>
            <person name="Baker S."/>
            <person name="Barry K."/>
            <person name="Bills G."/>
            <person name="Bluhm B."/>
            <person name="Cannon C."/>
            <person name="Castanera R."/>
            <person name="Culley D."/>
            <person name="Daum C."/>
            <person name="Ezra D."/>
            <person name="Gonzalez J."/>
            <person name="Henrissat B."/>
            <person name="Kuo A."/>
            <person name="Liang C."/>
            <person name="Lipzen A."/>
            <person name="Lutzoni F."/>
            <person name="Magnuson J."/>
            <person name="Mondo S."/>
            <person name="Nolan M."/>
            <person name="Ohm R."/>
            <person name="Pangilinan J."/>
            <person name="Park H.-J."/>
            <person name="Ramirez L."/>
            <person name="Alfaro M."/>
            <person name="Sun H."/>
            <person name="Tritt A."/>
            <person name="Yoshinaga Y."/>
            <person name="Zwiers L.-H."/>
            <person name="Turgeon B."/>
            <person name="Goodwin S."/>
            <person name="Spatafora J."/>
            <person name="Crous P."/>
            <person name="Grigoriev I."/>
        </authorList>
    </citation>
    <scope>NUCLEOTIDE SEQUENCE</scope>
    <source>
        <strain evidence="5">CBS 109.77</strain>
    </source>
</reference>
<comment type="subcellular location">
    <subcellularLocation>
        <location evidence="1">Nucleus</location>
    </subcellularLocation>
</comment>
<dbReference type="Proteomes" id="UP000799757">
    <property type="component" value="Unassembled WGS sequence"/>
</dbReference>
<feature type="compositionally biased region" description="Basic and acidic residues" evidence="4">
    <location>
        <begin position="56"/>
        <end position="69"/>
    </location>
</feature>
<dbReference type="PANTHER" id="PTHR13471">
    <property type="entry name" value="TETRATRICOPEPTIDE-LIKE HELICAL"/>
    <property type="match status" value="1"/>
</dbReference>
<evidence type="ECO:0000256" key="3">
    <source>
        <dbReference type="ARBA" id="ARBA00023242"/>
    </source>
</evidence>
<feature type="compositionally biased region" description="Basic and acidic residues" evidence="4">
    <location>
        <begin position="177"/>
        <end position="209"/>
    </location>
</feature>
<dbReference type="Gene3D" id="1.25.40.10">
    <property type="entry name" value="Tetratricopeptide repeat domain"/>
    <property type="match status" value="1"/>
</dbReference>
<evidence type="ECO:0000256" key="1">
    <source>
        <dbReference type="ARBA" id="ARBA00004123"/>
    </source>
</evidence>
<comment type="similarity">
    <text evidence="2">Belongs to the NRDE2 family.</text>
</comment>
<feature type="region of interest" description="Disordered" evidence="4">
    <location>
        <begin position="1"/>
        <end position="69"/>
    </location>
</feature>
<evidence type="ECO:0000256" key="2">
    <source>
        <dbReference type="ARBA" id="ARBA00009265"/>
    </source>
</evidence>
<feature type="compositionally biased region" description="Basic and acidic residues" evidence="4">
    <location>
        <begin position="29"/>
        <end position="48"/>
    </location>
</feature>
<keyword evidence="6" id="KW-1185">Reference proteome</keyword>
<name>A0A6A6WUX9_9PLEO</name>
<dbReference type="InterPro" id="IPR013633">
    <property type="entry name" value="NRDE-2"/>
</dbReference>
<proteinExistence type="inferred from homology"/>
<gene>
    <name evidence="5" type="ORF">K505DRAFT_329307</name>
</gene>
<dbReference type="InterPro" id="IPR011990">
    <property type="entry name" value="TPR-like_helical_dom_sf"/>
</dbReference>
<organism evidence="5 6">
    <name type="scientific">Melanomma pulvis-pyrius CBS 109.77</name>
    <dbReference type="NCBI Taxonomy" id="1314802"/>
    <lineage>
        <taxon>Eukaryota</taxon>
        <taxon>Fungi</taxon>
        <taxon>Dikarya</taxon>
        <taxon>Ascomycota</taxon>
        <taxon>Pezizomycotina</taxon>
        <taxon>Dothideomycetes</taxon>
        <taxon>Pleosporomycetidae</taxon>
        <taxon>Pleosporales</taxon>
        <taxon>Melanommataceae</taxon>
        <taxon>Melanomma</taxon>
    </lineage>
</organism>
<dbReference type="GO" id="GO:0071013">
    <property type="term" value="C:catalytic step 2 spliceosome"/>
    <property type="evidence" value="ECO:0007669"/>
    <property type="project" value="TreeGrafter"/>
</dbReference>
<evidence type="ECO:0000313" key="5">
    <source>
        <dbReference type="EMBL" id="KAF2787946.1"/>
    </source>
</evidence>
<keyword evidence="3" id="KW-0539">Nucleus</keyword>
<evidence type="ECO:0000313" key="6">
    <source>
        <dbReference type="Proteomes" id="UP000799757"/>
    </source>
</evidence>
<dbReference type="GO" id="GO:0031048">
    <property type="term" value="P:regulatory ncRNA-mediated heterochromatin formation"/>
    <property type="evidence" value="ECO:0007669"/>
    <property type="project" value="TreeGrafter"/>
</dbReference>
<accession>A0A6A6WUX9</accession>
<dbReference type="EMBL" id="MU002263">
    <property type="protein sequence ID" value="KAF2787946.1"/>
    <property type="molecule type" value="Genomic_DNA"/>
</dbReference>